<organism evidence="8 9">
    <name type="scientific">Thermocrispum agreste</name>
    <dbReference type="NCBI Taxonomy" id="37925"/>
    <lineage>
        <taxon>Bacteria</taxon>
        <taxon>Bacillati</taxon>
        <taxon>Actinomycetota</taxon>
        <taxon>Actinomycetes</taxon>
        <taxon>Pseudonocardiales</taxon>
        <taxon>Pseudonocardiaceae</taxon>
        <taxon>Thermocrispum</taxon>
    </lineage>
</organism>
<keyword evidence="5 7" id="KW-1133">Transmembrane helix</keyword>
<evidence type="ECO:0000313" key="8">
    <source>
        <dbReference type="EMBL" id="MFO7192592.1"/>
    </source>
</evidence>
<feature type="transmembrane region" description="Helical" evidence="7">
    <location>
        <begin position="378"/>
        <end position="397"/>
    </location>
</feature>
<dbReference type="AlphaFoldDB" id="A0ABD6FEU9"/>
<dbReference type="PANTHER" id="PTHR23513">
    <property type="entry name" value="INTEGRAL MEMBRANE EFFLUX PROTEIN-RELATED"/>
    <property type="match status" value="1"/>
</dbReference>
<gene>
    <name evidence="8" type="ORF">DIU77_010160</name>
</gene>
<feature type="transmembrane region" description="Helical" evidence="7">
    <location>
        <begin position="352"/>
        <end position="372"/>
    </location>
</feature>
<evidence type="ECO:0000256" key="2">
    <source>
        <dbReference type="ARBA" id="ARBA00022448"/>
    </source>
</evidence>
<dbReference type="GO" id="GO:0005886">
    <property type="term" value="C:plasma membrane"/>
    <property type="evidence" value="ECO:0007669"/>
    <property type="project" value="UniProtKB-SubCell"/>
</dbReference>
<dbReference type="SUPFAM" id="SSF103473">
    <property type="entry name" value="MFS general substrate transporter"/>
    <property type="match status" value="1"/>
</dbReference>
<feature type="transmembrane region" description="Helical" evidence="7">
    <location>
        <begin position="226"/>
        <end position="245"/>
    </location>
</feature>
<keyword evidence="4 7" id="KW-0812">Transmembrane</keyword>
<protein>
    <submittedName>
        <fullName evidence="8">MFS transporter</fullName>
    </submittedName>
</protein>
<dbReference type="Gene3D" id="1.20.1250.20">
    <property type="entry name" value="MFS general substrate transporter like domains"/>
    <property type="match status" value="2"/>
</dbReference>
<sequence length="413" mass="42764">MRRTERQERSIPRFRRVVANREFRGLWLAEALSIAGDQLAKVALAILVYQRTSSPLWSAVVYAMTFLPALFGGVGLSQLADRLPRRTLLVSCLLVQAVLVGIMAIPGTPLPVLCCLVFLVAMLTAPTNAAQNATAREAFDDDAEYLRSQDLRGITTNTMMLLGLAGGGLLVTGIGVAWALLIDAATFVLAAAVIAATVRWRPAAGSPEDGWFAGIRITASDPHLRVLFGMALLVGLTVVPEGLAAPIAAQMNAPDVAVGWLLAADPLGFVIGAFVFSHYATADTRLRLMGPLAVVSSAALIGFAVQPPLPLALVLLAMSGASGAYILTVGATVNSAVANNVRGSVMGLFRTALRVTQGIGVALGGVVATAIGSATGTVALAGALGVVAASYVAVLWARQRTRPGAVNRTAHAG</sequence>
<dbReference type="Pfam" id="PF05977">
    <property type="entry name" value="MFS_3"/>
    <property type="match status" value="1"/>
</dbReference>
<dbReference type="CDD" id="cd06173">
    <property type="entry name" value="MFS_MefA_like"/>
    <property type="match status" value="1"/>
</dbReference>
<evidence type="ECO:0000256" key="3">
    <source>
        <dbReference type="ARBA" id="ARBA00022475"/>
    </source>
</evidence>
<comment type="caution">
    <text evidence="8">The sequence shown here is derived from an EMBL/GenBank/DDBJ whole genome shotgun (WGS) entry which is preliminary data.</text>
</comment>
<dbReference type="Proteomes" id="UP000249324">
    <property type="component" value="Unassembled WGS sequence"/>
</dbReference>
<name>A0ABD6FEU9_9PSEU</name>
<keyword evidence="2" id="KW-0813">Transport</keyword>
<evidence type="ECO:0000256" key="7">
    <source>
        <dbReference type="SAM" id="Phobius"/>
    </source>
</evidence>
<dbReference type="EMBL" id="QGUI02000112">
    <property type="protein sequence ID" value="MFO7192592.1"/>
    <property type="molecule type" value="Genomic_DNA"/>
</dbReference>
<feature type="transmembrane region" description="Helical" evidence="7">
    <location>
        <begin position="257"/>
        <end position="276"/>
    </location>
</feature>
<accession>A0ABD6FEU9</accession>
<feature type="transmembrane region" description="Helical" evidence="7">
    <location>
        <begin position="25"/>
        <end position="49"/>
    </location>
</feature>
<comment type="subcellular location">
    <subcellularLocation>
        <location evidence="1">Cell membrane</location>
        <topology evidence="1">Multi-pass membrane protein</topology>
    </subcellularLocation>
</comment>
<feature type="transmembrane region" description="Helical" evidence="7">
    <location>
        <begin position="311"/>
        <end position="331"/>
    </location>
</feature>
<feature type="transmembrane region" description="Helical" evidence="7">
    <location>
        <begin position="55"/>
        <end position="76"/>
    </location>
</feature>
<dbReference type="PANTHER" id="PTHR23513:SF11">
    <property type="entry name" value="STAPHYLOFERRIN A TRANSPORTER"/>
    <property type="match status" value="1"/>
</dbReference>
<evidence type="ECO:0000256" key="6">
    <source>
        <dbReference type="ARBA" id="ARBA00023136"/>
    </source>
</evidence>
<dbReference type="InterPro" id="IPR010290">
    <property type="entry name" value="TM_effector"/>
</dbReference>
<evidence type="ECO:0000256" key="1">
    <source>
        <dbReference type="ARBA" id="ARBA00004651"/>
    </source>
</evidence>
<evidence type="ECO:0000256" key="4">
    <source>
        <dbReference type="ARBA" id="ARBA00022692"/>
    </source>
</evidence>
<evidence type="ECO:0000313" key="9">
    <source>
        <dbReference type="Proteomes" id="UP000249324"/>
    </source>
</evidence>
<feature type="transmembrane region" description="Helical" evidence="7">
    <location>
        <begin position="288"/>
        <end position="305"/>
    </location>
</feature>
<keyword evidence="6 7" id="KW-0472">Membrane</keyword>
<keyword evidence="3" id="KW-1003">Cell membrane</keyword>
<dbReference type="InterPro" id="IPR036259">
    <property type="entry name" value="MFS_trans_sf"/>
</dbReference>
<feature type="transmembrane region" description="Helical" evidence="7">
    <location>
        <begin position="151"/>
        <end position="171"/>
    </location>
</feature>
<reference evidence="8 9" key="1">
    <citation type="journal article" date="2021" name="BMC Genomics">
        <title>Genome-resolved metagenome and metatranscriptome analyses of thermophilic composting reveal key bacterial players and their metabolic interactions.</title>
        <authorList>
            <person name="Braga L.P.P."/>
            <person name="Pereira R.V."/>
            <person name="Martins L.F."/>
            <person name="Moura L.M.S."/>
            <person name="Sanchez F.B."/>
            <person name="Patane J.S.L."/>
            <person name="da Silva A.M."/>
            <person name="Setubal J.C."/>
        </authorList>
    </citation>
    <scope>NUCLEOTIDE SEQUENCE [LARGE SCALE GENOMIC DNA]</scope>
    <source>
        <strain evidence="8">ZC4RG45</strain>
    </source>
</reference>
<evidence type="ECO:0000256" key="5">
    <source>
        <dbReference type="ARBA" id="ARBA00022989"/>
    </source>
</evidence>
<proteinExistence type="predicted"/>